<evidence type="ECO:0000256" key="2">
    <source>
        <dbReference type="ARBA" id="ARBA00023315"/>
    </source>
</evidence>
<organism evidence="4 5">
    <name type="scientific">Variibacter gotjawalensis</name>
    <dbReference type="NCBI Taxonomy" id="1333996"/>
    <lineage>
        <taxon>Bacteria</taxon>
        <taxon>Pseudomonadati</taxon>
        <taxon>Pseudomonadota</taxon>
        <taxon>Alphaproteobacteria</taxon>
        <taxon>Hyphomicrobiales</taxon>
        <taxon>Nitrobacteraceae</taxon>
        <taxon>Variibacter</taxon>
    </lineage>
</organism>
<sequence>MTTERSYPRPLEYAGRTATLRYMTGDDEAAVLKFARTLPTHDLLFLPRDITQPKVLAAWASEVERGALTTLLAVDGDEVIGCATLSSDPLSWSPHVGEVRVVSSPKVRGMGVGRTLTQEIFAVALGQGKKKLTAQMTIDQRGAIAVFEGLGFRGEALLRDHVQDHDGNMHDIVVLSHDVAQFQAQMEAYGFDQAFSGAH</sequence>
<evidence type="ECO:0000313" key="5">
    <source>
        <dbReference type="Proteomes" id="UP000236884"/>
    </source>
</evidence>
<dbReference type="InterPro" id="IPR000182">
    <property type="entry name" value="GNAT_dom"/>
</dbReference>
<reference evidence="4 5" key="1">
    <citation type="submission" date="2015-08" db="EMBL/GenBank/DDBJ databases">
        <title>Investigation of the bacterial diversity of lava forest soil.</title>
        <authorList>
            <person name="Lee J.S."/>
        </authorList>
    </citation>
    <scope>NUCLEOTIDE SEQUENCE [LARGE SCALE GENOMIC DNA]</scope>
    <source>
        <strain evidence="4 5">GJW-30</strain>
    </source>
</reference>
<dbReference type="Proteomes" id="UP000236884">
    <property type="component" value="Chromosome"/>
</dbReference>
<dbReference type="RefSeq" id="WP_096358073.1">
    <property type="nucleotide sequence ID" value="NZ_AP014946.1"/>
</dbReference>
<dbReference type="PROSITE" id="PS51186">
    <property type="entry name" value="GNAT"/>
    <property type="match status" value="1"/>
</dbReference>
<dbReference type="EMBL" id="AP014946">
    <property type="protein sequence ID" value="BAT61365.1"/>
    <property type="molecule type" value="Genomic_DNA"/>
</dbReference>
<accession>A0A0S3PZJ8</accession>
<dbReference type="PANTHER" id="PTHR43877">
    <property type="entry name" value="AMINOALKYLPHOSPHONATE N-ACETYLTRANSFERASE-RELATED-RELATED"/>
    <property type="match status" value="1"/>
</dbReference>
<dbReference type="GO" id="GO:0016747">
    <property type="term" value="F:acyltransferase activity, transferring groups other than amino-acyl groups"/>
    <property type="evidence" value="ECO:0007669"/>
    <property type="project" value="InterPro"/>
</dbReference>
<dbReference type="Gene3D" id="3.40.630.30">
    <property type="match status" value="1"/>
</dbReference>
<dbReference type="KEGG" id="vgo:GJW-30_1_03922"/>
<dbReference type="OrthoDB" id="8221829at2"/>
<evidence type="ECO:0000313" key="4">
    <source>
        <dbReference type="EMBL" id="BAT61365.1"/>
    </source>
</evidence>
<gene>
    <name evidence="4" type="ORF">GJW-30_1_03922</name>
</gene>
<evidence type="ECO:0000259" key="3">
    <source>
        <dbReference type="PROSITE" id="PS51186"/>
    </source>
</evidence>
<dbReference type="Pfam" id="PF00583">
    <property type="entry name" value="Acetyltransf_1"/>
    <property type="match status" value="1"/>
</dbReference>
<dbReference type="InterPro" id="IPR016181">
    <property type="entry name" value="Acyl_CoA_acyltransferase"/>
</dbReference>
<protein>
    <submittedName>
        <fullName evidence="4">Acetyltransferase GNAT family protein</fullName>
    </submittedName>
</protein>
<name>A0A0S3PZJ8_9BRAD</name>
<proteinExistence type="predicted"/>
<keyword evidence="1 4" id="KW-0808">Transferase</keyword>
<evidence type="ECO:0000256" key="1">
    <source>
        <dbReference type="ARBA" id="ARBA00022679"/>
    </source>
</evidence>
<dbReference type="SUPFAM" id="SSF55729">
    <property type="entry name" value="Acyl-CoA N-acyltransferases (Nat)"/>
    <property type="match status" value="1"/>
</dbReference>
<feature type="domain" description="N-acetyltransferase" evidence="3">
    <location>
        <begin position="18"/>
        <end position="180"/>
    </location>
</feature>
<dbReference type="CDD" id="cd04301">
    <property type="entry name" value="NAT_SF"/>
    <property type="match status" value="1"/>
</dbReference>
<dbReference type="InterPro" id="IPR050832">
    <property type="entry name" value="Bact_Acetyltransf"/>
</dbReference>
<dbReference type="PANTHER" id="PTHR43877:SF1">
    <property type="entry name" value="ACETYLTRANSFERASE"/>
    <property type="match status" value="1"/>
</dbReference>
<keyword evidence="5" id="KW-1185">Reference proteome</keyword>
<dbReference type="AlphaFoldDB" id="A0A0S3PZJ8"/>
<keyword evidence="2" id="KW-0012">Acyltransferase</keyword>